<reference evidence="1 2" key="1">
    <citation type="submission" date="2018-09" db="EMBL/GenBank/DDBJ databases">
        <title>Genome sequencing of strain 6GH32-13.</title>
        <authorList>
            <person name="Weon H.-Y."/>
            <person name="Heo J."/>
            <person name="Kwon S.-W."/>
        </authorList>
    </citation>
    <scope>NUCLEOTIDE SEQUENCE [LARGE SCALE GENOMIC DNA]</scope>
    <source>
        <strain evidence="1 2">5GH32-13</strain>
    </source>
</reference>
<dbReference type="EMBL" id="CP032157">
    <property type="protein sequence ID" value="AXY73343.1"/>
    <property type="molecule type" value="Genomic_DNA"/>
</dbReference>
<dbReference type="KEGG" id="pseg:D3H65_04820"/>
<organism evidence="1 2">
    <name type="scientific">Paraflavitalea soli</name>
    <dbReference type="NCBI Taxonomy" id="2315862"/>
    <lineage>
        <taxon>Bacteria</taxon>
        <taxon>Pseudomonadati</taxon>
        <taxon>Bacteroidota</taxon>
        <taxon>Chitinophagia</taxon>
        <taxon>Chitinophagales</taxon>
        <taxon>Chitinophagaceae</taxon>
        <taxon>Paraflavitalea</taxon>
    </lineage>
</organism>
<dbReference type="OrthoDB" id="679850at2"/>
<protein>
    <recommendedName>
        <fullName evidence="3">Lipoprotein</fullName>
    </recommendedName>
</protein>
<proteinExistence type="predicted"/>
<dbReference type="AlphaFoldDB" id="A0A3B7MJ75"/>
<accession>A0A3B7MJ75</accession>
<sequence>MKFNYSFFLVCFVTALLALSGCLFKQGITYRLKNRALILQNDSLISVNIELKRELQQVQGDAMLKRKKSTALSK</sequence>
<dbReference type="PROSITE" id="PS51257">
    <property type="entry name" value="PROKAR_LIPOPROTEIN"/>
    <property type="match status" value="1"/>
</dbReference>
<evidence type="ECO:0008006" key="3">
    <source>
        <dbReference type="Google" id="ProtNLM"/>
    </source>
</evidence>
<dbReference type="RefSeq" id="WP_119049181.1">
    <property type="nucleotide sequence ID" value="NZ_CP032157.1"/>
</dbReference>
<keyword evidence="2" id="KW-1185">Reference proteome</keyword>
<evidence type="ECO:0000313" key="2">
    <source>
        <dbReference type="Proteomes" id="UP000263900"/>
    </source>
</evidence>
<name>A0A3B7MJ75_9BACT</name>
<evidence type="ECO:0000313" key="1">
    <source>
        <dbReference type="EMBL" id="AXY73343.1"/>
    </source>
</evidence>
<gene>
    <name evidence="1" type="ORF">D3H65_04820</name>
</gene>
<dbReference type="Proteomes" id="UP000263900">
    <property type="component" value="Chromosome"/>
</dbReference>